<dbReference type="SUPFAM" id="SSF53098">
    <property type="entry name" value="Ribonuclease H-like"/>
    <property type="match status" value="1"/>
</dbReference>
<proteinExistence type="predicted"/>
<organism evidence="2 3">
    <name type="scientific">Somion occarium</name>
    <dbReference type="NCBI Taxonomy" id="3059160"/>
    <lineage>
        <taxon>Eukaryota</taxon>
        <taxon>Fungi</taxon>
        <taxon>Dikarya</taxon>
        <taxon>Basidiomycota</taxon>
        <taxon>Agaricomycotina</taxon>
        <taxon>Agaricomycetes</taxon>
        <taxon>Polyporales</taxon>
        <taxon>Cerrenaceae</taxon>
        <taxon>Somion</taxon>
    </lineage>
</organism>
<dbReference type="InterPro" id="IPR002562">
    <property type="entry name" value="3'-5'_exonuclease_dom"/>
</dbReference>
<dbReference type="InterPro" id="IPR012337">
    <property type="entry name" value="RNaseH-like_sf"/>
</dbReference>
<dbReference type="EMBL" id="OZ037949">
    <property type="protein sequence ID" value="CAL1710956.1"/>
    <property type="molecule type" value="Genomic_DNA"/>
</dbReference>
<feature type="domain" description="3'-5' exonuclease" evidence="1">
    <location>
        <begin position="11"/>
        <end position="218"/>
    </location>
</feature>
<reference evidence="3" key="1">
    <citation type="submission" date="2024-04" db="EMBL/GenBank/DDBJ databases">
        <authorList>
            <person name="Shaw F."/>
            <person name="Minotto A."/>
        </authorList>
    </citation>
    <scope>NUCLEOTIDE SEQUENCE [LARGE SCALE GENOMIC DNA]</scope>
</reference>
<dbReference type="PANTHER" id="PTHR43040:SF1">
    <property type="entry name" value="RIBONUCLEASE D"/>
    <property type="match status" value="1"/>
</dbReference>
<name>A0ABP1DT12_9APHY</name>
<protein>
    <recommendedName>
        <fullName evidence="1">3'-5' exonuclease domain-containing protein</fullName>
    </recommendedName>
</protein>
<dbReference type="InterPro" id="IPR036397">
    <property type="entry name" value="RNaseH_sf"/>
</dbReference>
<evidence type="ECO:0000313" key="3">
    <source>
        <dbReference type="Proteomes" id="UP001497453"/>
    </source>
</evidence>
<gene>
    <name evidence="2" type="ORF">GFSPODELE1_LOCUS8104</name>
</gene>
<sequence length="347" mass="39631">MAEVLNYTFCYTPESFDYAMSILSRSSFLILDCEGNNLGRAKGSISLICVGTPLAEQIFLIDTLSPSLSPGHLENLWQLFRDPRIIKVVWDGRMDFLEIWSTFGVPLQGVLDLQVVEVVSRFTMRGEGEMERLERLTRSGFSRIAVFNYRLQYTGLNALIGLQRCCEESGFGEKFCKDPEVKQMHKDNKSDVWMQRPLTEQLLQYAAKDIQLISMICTDFIQKGWIPSDPHAYYHLLAQCARYVSAHREQGKSGETDAFRPTAIMPLDVLTEPWGMQHQCVACRRSLSVSCYQVLEDGLYRWRRPRCSLCHVLAMKHRIEADARWLLLPPEPISPSSPGSPPITFGY</sequence>
<accession>A0ABP1DT12</accession>
<dbReference type="Gene3D" id="3.30.420.10">
    <property type="entry name" value="Ribonuclease H-like superfamily/Ribonuclease H"/>
    <property type="match status" value="1"/>
</dbReference>
<evidence type="ECO:0000313" key="2">
    <source>
        <dbReference type="EMBL" id="CAL1710956.1"/>
    </source>
</evidence>
<dbReference type="Pfam" id="PF01612">
    <property type="entry name" value="DNA_pol_A_exo1"/>
    <property type="match status" value="1"/>
</dbReference>
<dbReference type="Proteomes" id="UP001497453">
    <property type="component" value="Chromosome 6"/>
</dbReference>
<evidence type="ECO:0000259" key="1">
    <source>
        <dbReference type="Pfam" id="PF01612"/>
    </source>
</evidence>
<dbReference type="PANTHER" id="PTHR43040">
    <property type="entry name" value="RIBONUCLEASE D"/>
    <property type="match status" value="1"/>
</dbReference>
<keyword evidence="3" id="KW-1185">Reference proteome</keyword>